<reference evidence="2 3" key="1">
    <citation type="submission" date="2020-05" db="EMBL/GenBank/DDBJ databases">
        <title>Genomic Encyclopedia of Type Strains, Phase IV (KMG-V): Genome sequencing to study the core and pangenomes of soil and plant-associated prokaryotes.</title>
        <authorList>
            <person name="Whitman W."/>
        </authorList>
    </citation>
    <scope>NUCLEOTIDE SEQUENCE [LARGE SCALE GENOMIC DNA]</scope>
    <source>
        <strain evidence="2 3">C29</strain>
    </source>
</reference>
<sequence length="671" mass="74932">MSQIRPHAFVAMPFGKKTGPDGKTWVDFDVVWKKLLKPALERAGFEAFRADEERRPGDIRSDMFQELLAADLVLADLTIPNPNVWYELGVRHALRDRGVVLVYGALPSGESAKAFDVYTDRKLRYGLADDGGPDLVTLKATLEALVGMLKESRHSSTRRKVSPVYQLLPHLRPPEWRSLLLGTDNESSATYRSWMNSLKTARRRMLAGDVMVLADETPVRALAVEGHCAAGNALLALDQCALALEQFDRALEIDPDALAVKQKRLVCLGRLGRMDEARSEAEELVAEHPDDAESWALLGRLEKMRWLAAWRRYINAPSIDTATAGLELLGRAIKIYRRGFLIDPRSHYAGINALTLMYLHRHLVEQAEVSEYIDQGLTGMQDLADLRGAVRYAIDSVLSAQSDDYWALASRAELILLHENQDIVRKAWCKAVPAADHDWFAIDSSLQTVQLLQELQFRPDEVAIARDILDSELKQCVPPVQSDRVFLFTGHMMDRNDRAKPRFPPKMAAAVAERISTVLDHWRAGSGDLAFSQAAAGGDIIFLEACRARGVRCQVLLPFDEPKFVKESIAPSLNVPGEEGWRDRWLALKPDLGLPIRLMPVELGDPPGKINAYERCNLWLLDSALAHGPEKLHFIALWDGQSGDGPGGTAHLKAEVDRRTSCVEWIDTRTL</sequence>
<comment type="caution">
    <text evidence="2">The sequence shown here is derived from an EMBL/GenBank/DDBJ whole genome shotgun (WGS) entry which is preliminary data.</text>
</comment>
<dbReference type="InterPro" id="IPR019734">
    <property type="entry name" value="TPR_rpt"/>
</dbReference>
<dbReference type="PROSITE" id="PS50005">
    <property type="entry name" value="TPR"/>
    <property type="match status" value="1"/>
</dbReference>
<organism evidence="2 3">
    <name type="scientific">Sphaerotilus uruguayifluvii</name>
    <dbReference type="NCBI Taxonomy" id="2735897"/>
    <lineage>
        <taxon>Bacteria</taxon>
        <taxon>Pseudomonadati</taxon>
        <taxon>Pseudomonadota</taxon>
        <taxon>Betaproteobacteria</taxon>
        <taxon>Burkholderiales</taxon>
        <taxon>Sphaerotilaceae</taxon>
        <taxon>Sphaerotilus</taxon>
    </lineage>
</organism>
<accession>A0ABX2FZE8</accession>
<name>A0ABX2FZE8_9BURK</name>
<dbReference type="Proteomes" id="UP001516061">
    <property type="component" value="Unassembled WGS sequence"/>
</dbReference>
<feature type="repeat" description="TPR" evidence="1">
    <location>
        <begin position="224"/>
        <end position="257"/>
    </location>
</feature>
<keyword evidence="1" id="KW-0802">TPR repeat</keyword>
<evidence type="ECO:0000256" key="1">
    <source>
        <dbReference type="PROSITE-ProRule" id="PRU00339"/>
    </source>
</evidence>
<evidence type="ECO:0000313" key="2">
    <source>
        <dbReference type="EMBL" id="NRT55150.1"/>
    </source>
</evidence>
<evidence type="ECO:0000313" key="3">
    <source>
        <dbReference type="Proteomes" id="UP001516061"/>
    </source>
</evidence>
<dbReference type="Pfam" id="PF20308">
    <property type="entry name" value="TPR-S"/>
    <property type="match status" value="1"/>
</dbReference>
<dbReference type="EMBL" id="JABSNM010000003">
    <property type="protein sequence ID" value="NRT55150.1"/>
    <property type="molecule type" value="Genomic_DNA"/>
</dbReference>
<gene>
    <name evidence="2" type="ORF">HNQ01_000860</name>
</gene>
<protein>
    <submittedName>
        <fullName evidence="2">Tetratricopeptide (TPR) repeat protein</fullName>
    </submittedName>
</protein>
<proteinExistence type="predicted"/>
<dbReference type="RefSeq" id="WP_217427400.1">
    <property type="nucleotide sequence ID" value="NZ_JABSNM010000003.1"/>
</dbReference>
<keyword evidence="3" id="KW-1185">Reference proteome</keyword>
<dbReference type="InterPro" id="IPR046880">
    <property type="entry name" value="TPR-S"/>
</dbReference>